<feature type="region of interest" description="Disordered" evidence="1">
    <location>
        <begin position="139"/>
        <end position="161"/>
    </location>
</feature>
<accession>A0A8J8TAK6</accession>
<feature type="region of interest" description="Disordered" evidence="1">
    <location>
        <begin position="460"/>
        <end position="485"/>
    </location>
</feature>
<name>A0A8J8TAK6_HALGN</name>
<comment type="caution">
    <text evidence="2">The sequence shown here is derived from an EMBL/GenBank/DDBJ whole genome shotgun (WGS) entry which is preliminary data.</text>
</comment>
<proteinExistence type="predicted"/>
<evidence type="ECO:0000313" key="3">
    <source>
        <dbReference type="Proteomes" id="UP000785679"/>
    </source>
</evidence>
<feature type="compositionally biased region" description="Basic and acidic residues" evidence="1">
    <location>
        <begin position="1582"/>
        <end position="1607"/>
    </location>
</feature>
<feature type="compositionally biased region" description="Polar residues" evidence="1">
    <location>
        <begin position="689"/>
        <end position="701"/>
    </location>
</feature>
<feature type="region of interest" description="Disordered" evidence="1">
    <location>
        <begin position="1572"/>
        <end position="1679"/>
    </location>
</feature>
<protein>
    <submittedName>
        <fullName evidence="2">Uncharacterized protein</fullName>
    </submittedName>
</protein>
<sequence length="1726" mass="191998">MAFNPVGLQEQHKKIIESRRNPLSKLGENTSSHLRSGGVRAAPDSRDSLYRAAPLSNFHQRTRSHERDHYLPQPAMQHQQQQSSFSSAVMHQSMSYTRPASHSISMRRQFQPIVEAGGQASQRNLNGVQTHNDNNPEQAARIMSAPGGGHGARIQSRKPSNQVALVGSSQSEQVLINVLCNNISSATLLPENMNGGESTAQQNQDTYQRIFSADNSQHQQILRTTTNWNQPQFKIVAEHQSGSQYQYEEANNRGKQGNQSHQFHRRGVSAGVKGLIQRTLSSQNNCFLPNYRKPNMMKGYEEQHVLFGDKSAIESHFKPQQVKPHAQKVKRKNKKVDMTVANDTGHIVALNLQPLPQHMLLHNRAGHNISADIQEFLQPDFTQDNRVIKIQTATPLLLDPKSPDRDENTTPKKHSIPSPHIQAKTASLGVSGTQLNSFLNPGSQPNRVIITSTNSNAKLPGVVQEGEAPPQPLQGPTEETINNSSSNNQHYIHQQRLMMNSHQAPINIGDILPSVSAGIDRPQESPPPISEPSGMFPRQRTVSAMDRLKIIDYPEHQRQQIRANSRVGQQSPQKLMSDNNMLEQNKIQLRQIKGHIAEGVNRRRNQKSSLSNNSKKRNKTLLDKKGKHKTEWQVLNIVNLSISQNGLGKKAVHTSSHKQIMNNTGDQFNSRQSSKFFQFGGAVKESKSVSRPHSGSPSKKTGGSRMRLNNAAQNLDGLVIANTIHFEKTIPTPATALNQKELQVVVDDYQDMHQQDPIERYDEVIIMPPKNQEDQSKGTSLRDSNHHFMNIYGDDATLLSGQQIFSQTHKGGTINIIHSNQSSIIPQQNDTDGNKTIRLEEPKDLHPLLLPPTTQSVVIMSQTPNNLNSPLRQHRLSHQANNVRLHSPQGGARLSQQNFQLNIVGNEVNTHRSSTFAGTVTGYQEHVISFGIQVVSSGQQQVLHQHKQLVSREISTNVKKAKVAMSKQKGSPKRERQQSLNKRKSAAKNINAGMKKRNSTGKRAKKELSDSDGDLSPLQVEGANINVNSSMHMMRKSSSTHLKHLRNGSNGSGLGLIPAIMENMGLFDSGGTNDSNQQKGHFFENRYAPDDEVDLEQINSGSPGLKIYGDQFNLQQSRVNTNQQLPTVTPLQNPRYQEKVLIPMLSQDGNNRYLEISAELAHSLQQVNRQRASNLNQQQQVSMQDLTADDIQSLINLACGGQNGGEEVDPHLQAAAQAVLQQHFLQAEGNRVIASANGQVILKTNIAGGSTITQQSSTIDFSNQRSRVPNLPQSPTHQALSQKTLQQFILAKRIDQVYKTGQFKKYELNPYAHLHLRKQEEEERARNSLAQRQRQDDITRLSVMGKNIQAVVQQRASTLRDASENVNDIIYVLDDNGMVHELTATGKIPLHTLSNGDKTSELIMGGDAISQSDKNNVFQVTTNGTIPQGGPNTYLINRYNNSLTAIPLTLGRNDVVSLKQLLNNNTTQDDYAPATTTGNNRMMQISQEGMTLKGGSSYSVGQQAQMMEKSTARLKSGRDSNEVNLKPILYAGGTQEILHNHYTLDSNNNNKDLIAVQGGRDWKAAPFAAVKVSKVGSTSPSNERKGNLILMKDHQRSNEDYSDHDGSNKYFYQTMNPNNTSSLSPKQRSSRNDRSTVNPIVDKKDQLQLKRPSPNLDKINLTMQPPKQDDYHATTQRDSERERKALHQMLIHSQESAGPVSPSNRIKVDHSMLFIDNLRASGSPQH</sequence>
<dbReference type="EMBL" id="RRYP01000252">
    <property type="protein sequence ID" value="TNV87740.1"/>
    <property type="molecule type" value="Genomic_DNA"/>
</dbReference>
<dbReference type="Proteomes" id="UP000785679">
    <property type="component" value="Unassembled WGS sequence"/>
</dbReference>
<feature type="region of interest" description="Disordered" evidence="1">
    <location>
        <begin position="596"/>
        <end position="625"/>
    </location>
</feature>
<reference evidence="2" key="1">
    <citation type="submission" date="2019-06" db="EMBL/GenBank/DDBJ databases">
        <authorList>
            <person name="Zheng W."/>
        </authorList>
    </citation>
    <scope>NUCLEOTIDE SEQUENCE</scope>
    <source>
        <strain evidence="2">QDHG01</strain>
    </source>
</reference>
<gene>
    <name evidence="2" type="ORF">FGO68_gene7642</name>
</gene>
<keyword evidence="3" id="KW-1185">Reference proteome</keyword>
<evidence type="ECO:0000313" key="2">
    <source>
        <dbReference type="EMBL" id="TNV87740.1"/>
    </source>
</evidence>
<feature type="region of interest" description="Disordered" evidence="1">
    <location>
        <begin position="16"/>
        <end position="46"/>
    </location>
</feature>
<feature type="compositionally biased region" description="Basic and acidic residues" evidence="1">
    <location>
        <begin position="401"/>
        <end position="410"/>
    </location>
</feature>
<feature type="compositionally biased region" description="Basic residues" evidence="1">
    <location>
        <begin position="994"/>
        <end position="1005"/>
    </location>
</feature>
<feature type="region of interest" description="Disordered" evidence="1">
    <location>
        <begin position="396"/>
        <end position="422"/>
    </location>
</feature>
<feature type="region of interest" description="Disordered" evidence="1">
    <location>
        <begin position="680"/>
        <end position="706"/>
    </location>
</feature>
<feature type="compositionally biased region" description="Polar residues" evidence="1">
    <location>
        <begin position="1610"/>
        <end position="1627"/>
    </location>
</feature>
<feature type="compositionally biased region" description="Basic and acidic residues" evidence="1">
    <location>
        <begin position="1667"/>
        <end position="1679"/>
    </location>
</feature>
<evidence type="ECO:0000256" key="1">
    <source>
        <dbReference type="SAM" id="MobiDB-lite"/>
    </source>
</evidence>
<feature type="region of interest" description="Disordered" evidence="1">
    <location>
        <begin position="960"/>
        <end position="1019"/>
    </location>
</feature>
<organism evidence="2 3">
    <name type="scientific">Halteria grandinella</name>
    <dbReference type="NCBI Taxonomy" id="5974"/>
    <lineage>
        <taxon>Eukaryota</taxon>
        <taxon>Sar</taxon>
        <taxon>Alveolata</taxon>
        <taxon>Ciliophora</taxon>
        <taxon>Intramacronucleata</taxon>
        <taxon>Spirotrichea</taxon>
        <taxon>Stichotrichia</taxon>
        <taxon>Sporadotrichida</taxon>
        <taxon>Halteriidae</taxon>
        <taxon>Halteria</taxon>
    </lineage>
</organism>